<gene>
    <name evidence="2" type="primary">LOC142165362</name>
</gene>
<dbReference type="RefSeq" id="XP_075080035.1">
    <property type="nucleotide sequence ID" value="XM_075223934.1"/>
</dbReference>
<evidence type="ECO:0000313" key="2">
    <source>
        <dbReference type="RefSeq" id="XP_075080035.1"/>
    </source>
</evidence>
<protein>
    <submittedName>
        <fullName evidence="2">Mitochondrial protein AtMg00860</fullName>
    </submittedName>
</protein>
<organism evidence="1 2">
    <name type="scientific">Nicotiana tabacum</name>
    <name type="common">Common tobacco</name>
    <dbReference type="NCBI Taxonomy" id="4097"/>
    <lineage>
        <taxon>Eukaryota</taxon>
        <taxon>Viridiplantae</taxon>
        <taxon>Streptophyta</taxon>
        <taxon>Embryophyta</taxon>
        <taxon>Tracheophyta</taxon>
        <taxon>Spermatophyta</taxon>
        <taxon>Magnoliopsida</taxon>
        <taxon>eudicotyledons</taxon>
        <taxon>Gunneridae</taxon>
        <taxon>Pentapetalae</taxon>
        <taxon>asterids</taxon>
        <taxon>lamiids</taxon>
        <taxon>Solanales</taxon>
        <taxon>Solanaceae</taxon>
        <taxon>Nicotianoideae</taxon>
        <taxon>Nicotianeae</taxon>
        <taxon>Nicotiana</taxon>
    </lineage>
</organism>
<evidence type="ECO:0000313" key="1">
    <source>
        <dbReference type="Proteomes" id="UP000790787"/>
    </source>
</evidence>
<accession>A0AC58S515</accession>
<keyword evidence="1" id="KW-1185">Reference proteome</keyword>
<reference evidence="1" key="1">
    <citation type="journal article" date="2014" name="Nat. Commun.">
        <title>The tobacco genome sequence and its comparison with those of tomato and potato.</title>
        <authorList>
            <person name="Sierro N."/>
            <person name="Battey J.N."/>
            <person name="Ouadi S."/>
            <person name="Bakaher N."/>
            <person name="Bovet L."/>
            <person name="Willig A."/>
            <person name="Goepfert S."/>
            <person name="Peitsch M.C."/>
            <person name="Ivanov N.V."/>
        </authorList>
    </citation>
    <scope>NUCLEOTIDE SEQUENCE [LARGE SCALE GENOMIC DNA]</scope>
</reference>
<sequence>MDCKNVAYFDDILIFSKSLEEHVEHLKQVCNVLREQQLYANLSKCTFCVDKVVFLGFVVSSRGVEVDEDKIKAIKDWPTPNSITEVRSFHRLASFYRRFIRDFSSIAAPLTEVIKKDKVFNWGKEQEHAFNILKDKLCSAPL</sequence>
<reference evidence="2" key="2">
    <citation type="submission" date="2025-08" db="UniProtKB">
        <authorList>
            <consortium name="RefSeq"/>
        </authorList>
    </citation>
    <scope>IDENTIFICATION</scope>
    <source>
        <tissue evidence="2">Leaf</tissue>
    </source>
</reference>
<name>A0AC58S515_TOBAC</name>
<dbReference type="Proteomes" id="UP000790787">
    <property type="component" value="Chromosome 10"/>
</dbReference>
<proteinExistence type="predicted"/>